<name>A0A5B7C4U6_DAVIN</name>
<proteinExistence type="predicted"/>
<dbReference type="AlphaFoldDB" id="A0A5B7C4U6"/>
<protein>
    <submittedName>
        <fullName evidence="1">Putative anthocyanin regulatory C1 protein</fullName>
    </submittedName>
</protein>
<reference evidence="1" key="1">
    <citation type="submission" date="2019-08" db="EMBL/GenBank/DDBJ databases">
        <title>Reference gene set and small RNA set construction with multiple tissues from Davidia involucrata Baill.</title>
        <authorList>
            <person name="Yang H."/>
            <person name="Zhou C."/>
            <person name="Li G."/>
            <person name="Wang J."/>
            <person name="Gao P."/>
            <person name="Wang M."/>
            <person name="Wang R."/>
            <person name="Zhao Y."/>
        </authorList>
    </citation>
    <scope>NUCLEOTIDE SEQUENCE</scope>
    <source>
        <tissue evidence="1">Mixed with DoveR01_LX</tissue>
    </source>
</reference>
<dbReference type="EMBL" id="GHES01045319">
    <property type="protein sequence ID" value="MPA75878.1"/>
    <property type="molecule type" value="Transcribed_RNA"/>
</dbReference>
<evidence type="ECO:0000313" key="1">
    <source>
        <dbReference type="EMBL" id="MPA75878.1"/>
    </source>
</evidence>
<accession>A0A5B7C4U6</accession>
<sequence>MQGQKSTLNSAKQLNKLKGKESEGNLSSMALIPGNPNPHQVIRTKAVRITKVIFPQQLDNQLVKRNEVPTWDLRDNNPSSSTLLEDDDTSFLMDFNISELFISDVLNSQTLQDQKEISNEIDNGVGGDYSTMNMHSDFLVPTFEAMLNNSTDDAIIENWRASIDHPLQQNEDLLLQKQLASFLNSGDEWID</sequence>
<gene>
    <name evidence="1" type="ORF">Din_045319</name>
</gene>
<organism evidence="1">
    <name type="scientific">Davidia involucrata</name>
    <name type="common">Dove tree</name>
    <dbReference type="NCBI Taxonomy" id="16924"/>
    <lineage>
        <taxon>Eukaryota</taxon>
        <taxon>Viridiplantae</taxon>
        <taxon>Streptophyta</taxon>
        <taxon>Embryophyta</taxon>
        <taxon>Tracheophyta</taxon>
        <taxon>Spermatophyta</taxon>
        <taxon>Magnoliopsida</taxon>
        <taxon>eudicotyledons</taxon>
        <taxon>Gunneridae</taxon>
        <taxon>Pentapetalae</taxon>
        <taxon>asterids</taxon>
        <taxon>Cornales</taxon>
        <taxon>Nyssaceae</taxon>
        <taxon>Davidia</taxon>
    </lineage>
</organism>